<dbReference type="Proteomes" id="UP001632038">
    <property type="component" value="Unassembled WGS sequence"/>
</dbReference>
<evidence type="ECO:0000313" key="1">
    <source>
        <dbReference type="EMBL" id="KAL3641627.1"/>
    </source>
</evidence>
<accession>A0ABD3DKJ8</accession>
<protein>
    <submittedName>
        <fullName evidence="1">Uncharacterized protein</fullName>
    </submittedName>
</protein>
<organism evidence="1 2">
    <name type="scientific">Castilleja foliolosa</name>
    <dbReference type="NCBI Taxonomy" id="1961234"/>
    <lineage>
        <taxon>Eukaryota</taxon>
        <taxon>Viridiplantae</taxon>
        <taxon>Streptophyta</taxon>
        <taxon>Embryophyta</taxon>
        <taxon>Tracheophyta</taxon>
        <taxon>Spermatophyta</taxon>
        <taxon>Magnoliopsida</taxon>
        <taxon>eudicotyledons</taxon>
        <taxon>Gunneridae</taxon>
        <taxon>Pentapetalae</taxon>
        <taxon>asterids</taxon>
        <taxon>lamiids</taxon>
        <taxon>Lamiales</taxon>
        <taxon>Orobanchaceae</taxon>
        <taxon>Pedicularideae</taxon>
        <taxon>Castillejinae</taxon>
        <taxon>Castilleja</taxon>
    </lineage>
</organism>
<gene>
    <name evidence="1" type="ORF">CASFOL_012442</name>
</gene>
<proteinExistence type="predicted"/>
<comment type="caution">
    <text evidence="1">The sequence shown here is derived from an EMBL/GenBank/DDBJ whole genome shotgun (WGS) entry which is preliminary data.</text>
</comment>
<dbReference type="AlphaFoldDB" id="A0ABD3DKJ8"/>
<dbReference type="EMBL" id="JAVIJP010000016">
    <property type="protein sequence ID" value="KAL3641627.1"/>
    <property type="molecule type" value="Genomic_DNA"/>
</dbReference>
<sequence length="39" mass="4134">MSRVQIVRPFSSTASSAATFWRAKSTSLPPFTSSSASPT</sequence>
<keyword evidence="2" id="KW-1185">Reference proteome</keyword>
<reference evidence="2" key="1">
    <citation type="journal article" date="2024" name="IScience">
        <title>Strigolactones Initiate the Formation of Haustorium-like Structures in Castilleja.</title>
        <authorList>
            <person name="Buerger M."/>
            <person name="Peterson D."/>
            <person name="Chory J."/>
        </authorList>
    </citation>
    <scope>NUCLEOTIDE SEQUENCE [LARGE SCALE GENOMIC DNA]</scope>
</reference>
<evidence type="ECO:0000313" key="2">
    <source>
        <dbReference type="Proteomes" id="UP001632038"/>
    </source>
</evidence>
<name>A0ABD3DKJ8_9LAMI</name>